<sequence>MPALFPTSTSPHRRRVQLQTLAIALCAGPIRLALAVAMSGIWLVSSPAAANEPANDPASAYGVSLLAPAGAKPRHPRRLPPVAPSATDNPAASTITTPAVPAQTASAPIAPPPVAPPPFAPPPFDSVPTTTAARPTAVLASPQPRPTISSMLASGDDASAVCPPPLVDDFQPTPIPLGSDVYDPLAQQYVYDAKSDVPTQRPLVEWGIPFYAPGIMPRGGTLLGETNLTHPAFYVYGDYRVGAATGRNAVGRTDNIAHRLNLDMDLRLTATERFHAFVGPLNRATQFSQVRFVDGSVDYDSQFNLNPVTGFFEGDAGAILGGIDGTPSPFELPFTIGLVPLLFQNGIWMEDAVTGAAMAIPARHSRLLRWSNFDVTGFAVVDQLNSPAFGSDQHAGQALGTAAFIEAYDGYIEAGYAYVHDRVGLGRSYHNITASWTRRYFDRINNSVRVIVNAGQDLPSEQRTADGALLLVESSLVTPWPLRVLPYLNLFAGWDRPQSVARAGVSGDILRNVGINFDPDGLNGQATLDATANNTYGGALGIDLLGSDLDRQWIIETAYVATHGSAQNRAAKGDQWGLATRYQFPLSYATLLRFDLIYGARENDSDLYGARMEYRWKF</sequence>
<evidence type="ECO:0000256" key="2">
    <source>
        <dbReference type="SAM" id="Phobius"/>
    </source>
</evidence>
<gene>
    <name evidence="3" type="ORF">UC8_33730</name>
</gene>
<evidence type="ECO:0000313" key="4">
    <source>
        <dbReference type="Proteomes" id="UP000325286"/>
    </source>
</evidence>
<keyword evidence="2" id="KW-1133">Transmembrane helix</keyword>
<dbReference type="AlphaFoldDB" id="A0A5B9R546"/>
<organism evidence="3 4">
    <name type="scientific">Roseimaritima ulvae</name>
    <dbReference type="NCBI Taxonomy" id="980254"/>
    <lineage>
        <taxon>Bacteria</taxon>
        <taxon>Pseudomonadati</taxon>
        <taxon>Planctomycetota</taxon>
        <taxon>Planctomycetia</taxon>
        <taxon>Pirellulales</taxon>
        <taxon>Pirellulaceae</taxon>
        <taxon>Roseimaritima</taxon>
    </lineage>
</organism>
<dbReference type="KEGG" id="rul:UC8_33730"/>
<feature type="transmembrane region" description="Helical" evidence="2">
    <location>
        <begin position="21"/>
        <end position="44"/>
    </location>
</feature>
<reference evidence="3 4" key="1">
    <citation type="submission" date="2019-08" db="EMBL/GenBank/DDBJ databases">
        <title>Deep-cultivation of Planctomycetes and their phenomic and genomic characterization uncovers novel biology.</title>
        <authorList>
            <person name="Wiegand S."/>
            <person name="Jogler M."/>
            <person name="Boedeker C."/>
            <person name="Pinto D."/>
            <person name="Vollmers J."/>
            <person name="Rivas-Marin E."/>
            <person name="Kohn T."/>
            <person name="Peeters S.H."/>
            <person name="Heuer A."/>
            <person name="Rast P."/>
            <person name="Oberbeckmann S."/>
            <person name="Bunk B."/>
            <person name="Jeske O."/>
            <person name="Meyerdierks A."/>
            <person name="Storesund J.E."/>
            <person name="Kallscheuer N."/>
            <person name="Luecker S."/>
            <person name="Lage O.M."/>
            <person name="Pohl T."/>
            <person name="Merkel B.J."/>
            <person name="Hornburger P."/>
            <person name="Mueller R.-W."/>
            <person name="Bruemmer F."/>
            <person name="Labrenz M."/>
            <person name="Spormann A.M."/>
            <person name="Op den Camp H."/>
            <person name="Overmann J."/>
            <person name="Amann R."/>
            <person name="Jetten M.S.M."/>
            <person name="Mascher T."/>
            <person name="Medema M.H."/>
            <person name="Devos D.P."/>
            <person name="Kaster A.-K."/>
            <person name="Ovreas L."/>
            <person name="Rohde M."/>
            <person name="Galperin M.Y."/>
            <person name="Jogler C."/>
        </authorList>
    </citation>
    <scope>NUCLEOTIDE SEQUENCE [LARGE SCALE GENOMIC DNA]</scope>
    <source>
        <strain evidence="3 4">UC8</strain>
    </source>
</reference>
<protein>
    <submittedName>
        <fullName evidence="3">Uncharacterized protein</fullName>
    </submittedName>
</protein>
<dbReference type="OrthoDB" id="7928618at2"/>
<keyword evidence="2" id="KW-0472">Membrane</keyword>
<keyword evidence="4" id="KW-1185">Reference proteome</keyword>
<feature type="region of interest" description="Disordered" evidence="1">
    <location>
        <begin position="70"/>
        <end position="92"/>
    </location>
</feature>
<evidence type="ECO:0000256" key="1">
    <source>
        <dbReference type="SAM" id="MobiDB-lite"/>
    </source>
</evidence>
<proteinExistence type="predicted"/>
<dbReference type="Proteomes" id="UP000325286">
    <property type="component" value="Chromosome"/>
</dbReference>
<name>A0A5B9R546_9BACT</name>
<keyword evidence="2" id="KW-0812">Transmembrane</keyword>
<dbReference type="RefSeq" id="WP_148080355.1">
    <property type="nucleotide sequence ID" value="NZ_CP042914.1"/>
</dbReference>
<evidence type="ECO:0000313" key="3">
    <source>
        <dbReference type="EMBL" id="QEG41353.1"/>
    </source>
</evidence>
<dbReference type="EMBL" id="CP042914">
    <property type="protein sequence ID" value="QEG41353.1"/>
    <property type="molecule type" value="Genomic_DNA"/>
</dbReference>
<accession>A0A5B9R546</accession>